<dbReference type="InterPro" id="IPR036291">
    <property type="entry name" value="NAD(P)-bd_dom_sf"/>
</dbReference>
<protein>
    <submittedName>
        <fullName evidence="4">Uncharacterized protein</fullName>
    </submittedName>
</protein>
<evidence type="ECO:0000256" key="3">
    <source>
        <dbReference type="ARBA" id="ARBA00023002"/>
    </source>
</evidence>
<proteinExistence type="inferred from homology"/>
<name>A0A8T0I8P9_CERPU</name>
<comment type="similarity">
    <text evidence="1">Belongs to the short-chain dehydrogenases/reductases (SDR) family.</text>
</comment>
<accession>A0A8T0I8P9</accession>
<reference evidence="4" key="1">
    <citation type="submission" date="2020-06" db="EMBL/GenBank/DDBJ databases">
        <title>WGS assembly of Ceratodon purpureus strain R40.</title>
        <authorList>
            <person name="Carey S.B."/>
            <person name="Jenkins J."/>
            <person name="Shu S."/>
            <person name="Lovell J.T."/>
            <person name="Sreedasyam A."/>
            <person name="Maumus F."/>
            <person name="Tiley G.P."/>
            <person name="Fernandez-Pozo N."/>
            <person name="Barry K."/>
            <person name="Chen C."/>
            <person name="Wang M."/>
            <person name="Lipzen A."/>
            <person name="Daum C."/>
            <person name="Saski C.A."/>
            <person name="Payton A.C."/>
            <person name="Mcbreen J.C."/>
            <person name="Conrad R.E."/>
            <person name="Kollar L.M."/>
            <person name="Olsson S."/>
            <person name="Huttunen S."/>
            <person name="Landis J.B."/>
            <person name="Wickett N.J."/>
            <person name="Johnson M.G."/>
            <person name="Rensing S.A."/>
            <person name="Grimwood J."/>
            <person name="Schmutz J."/>
            <person name="Mcdaniel S.F."/>
        </authorList>
    </citation>
    <scope>NUCLEOTIDE SEQUENCE</scope>
    <source>
        <strain evidence="4">R40</strain>
    </source>
</reference>
<evidence type="ECO:0000313" key="5">
    <source>
        <dbReference type="Proteomes" id="UP000822688"/>
    </source>
</evidence>
<dbReference type="PANTHER" id="PTHR43490:SF99">
    <property type="entry name" value="SHORT-CHAIN DEHYDROGENASE_REDUCTASE"/>
    <property type="match status" value="1"/>
</dbReference>
<comment type="caution">
    <text evidence="4">The sequence shown here is derived from an EMBL/GenBank/DDBJ whole genome shotgun (WGS) entry which is preliminary data.</text>
</comment>
<organism evidence="4 5">
    <name type="scientific">Ceratodon purpureus</name>
    <name type="common">Fire moss</name>
    <name type="synonym">Dicranum purpureum</name>
    <dbReference type="NCBI Taxonomy" id="3225"/>
    <lineage>
        <taxon>Eukaryota</taxon>
        <taxon>Viridiplantae</taxon>
        <taxon>Streptophyta</taxon>
        <taxon>Embryophyta</taxon>
        <taxon>Bryophyta</taxon>
        <taxon>Bryophytina</taxon>
        <taxon>Bryopsida</taxon>
        <taxon>Dicranidae</taxon>
        <taxon>Pseudoditrichales</taxon>
        <taxon>Ditrichaceae</taxon>
        <taxon>Ceratodon</taxon>
    </lineage>
</organism>
<dbReference type="GO" id="GO:0016491">
    <property type="term" value="F:oxidoreductase activity"/>
    <property type="evidence" value="ECO:0007669"/>
    <property type="project" value="UniProtKB-KW"/>
</dbReference>
<dbReference type="EMBL" id="CM026424">
    <property type="protein sequence ID" value="KAG0579081.1"/>
    <property type="molecule type" value="Genomic_DNA"/>
</dbReference>
<dbReference type="PRINTS" id="PR00081">
    <property type="entry name" value="GDHRDH"/>
</dbReference>
<dbReference type="Proteomes" id="UP000822688">
    <property type="component" value="Chromosome 4"/>
</dbReference>
<evidence type="ECO:0000256" key="1">
    <source>
        <dbReference type="ARBA" id="ARBA00006484"/>
    </source>
</evidence>
<sequence length="304" mass="34427">MGSPNLQDRWWSSETVAVVTGANKGLGFEIVRRLAVEGLTVILTARDERRGLESTRELHGQGFRNVVFRTLDTSSGESVEDFADWLRYAYGGLDILVNNAAIFHNDNKYESAVETVRINYQGTINVIEKLLPMFRVSSAGARIVTLTSWAGRLFSINDESLRQQLVDENEFDQDFLDSVVQRYVQACRTGDGGPNGYANNAYRFSKVMINSYLRLLAERLANRPDGHKIYVHNAHPGFVHTDMHKKLKQCMDNETYIREVARGRFGSEELIDVEEGADTPIWLCLVPDIPSGLLWSKRQVMSYL</sequence>
<evidence type="ECO:0000256" key="2">
    <source>
        <dbReference type="ARBA" id="ARBA00022857"/>
    </source>
</evidence>
<keyword evidence="5" id="KW-1185">Reference proteome</keyword>
<keyword evidence="3" id="KW-0560">Oxidoreductase</keyword>
<dbReference type="Pfam" id="PF00106">
    <property type="entry name" value="adh_short"/>
    <property type="match status" value="1"/>
</dbReference>
<keyword evidence="2" id="KW-0521">NADP</keyword>
<dbReference type="Gene3D" id="3.40.50.720">
    <property type="entry name" value="NAD(P)-binding Rossmann-like Domain"/>
    <property type="match status" value="1"/>
</dbReference>
<dbReference type="SUPFAM" id="SSF51735">
    <property type="entry name" value="NAD(P)-binding Rossmann-fold domains"/>
    <property type="match status" value="1"/>
</dbReference>
<dbReference type="InterPro" id="IPR002347">
    <property type="entry name" value="SDR_fam"/>
</dbReference>
<gene>
    <name evidence="4" type="ORF">KC19_4G071500</name>
</gene>
<dbReference type="PANTHER" id="PTHR43490">
    <property type="entry name" value="(+)-NEOMENTHOL DEHYDROGENASE"/>
    <property type="match status" value="1"/>
</dbReference>
<dbReference type="AlphaFoldDB" id="A0A8T0I8P9"/>
<evidence type="ECO:0000313" key="4">
    <source>
        <dbReference type="EMBL" id="KAG0579081.1"/>
    </source>
</evidence>
<dbReference type="GO" id="GO:0016020">
    <property type="term" value="C:membrane"/>
    <property type="evidence" value="ECO:0007669"/>
    <property type="project" value="TreeGrafter"/>
</dbReference>